<dbReference type="PANTHER" id="PTHR46065">
    <property type="entry name" value="E3 UBIQUITIN-PROTEIN LIGASE MARCH 2/3 FAMILY MEMBER"/>
    <property type="match status" value="1"/>
</dbReference>
<comment type="subcellular location">
    <subcellularLocation>
        <location evidence="1">Membrane</location>
        <topology evidence="1">Multi-pass membrane protein</topology>
    </subcellularLocation>
</comment>
<keyword evidence="13" id="KW-1185">Reference proteome</keyword>
<evidence type="ECO:0000256" key="2">
    <source>
        <dbReference type="ARBA" id="ARBA00022679"/>
    </source>
</evidence>
<evidence type="ECO:0000259" key="10">
    <source>
        <dbReference type="PROSITE" id="PS51292"/>
    </source>
</evidence>
<keyword evidence="6" id="KW-0833">Ubl conjugation pathway</keyword>
<keyword evidence="2" id="KW-0808">Transferase</keyword>
<dbReference type="EMBL" id="VJMH01005490">
    <property type="protein sequence ID" value="KAF0695292.1"/>
    <property type="molecule type" value="Genomic_DNA"/>
</dbReference>
<evidence type="ECO:0000256" key="7">
    <source>
        <dbReference type="ARBA" id="ARBA00022833"/>
    </source>
</evidence>
<keyword evidence="3" id="KW-0812">Transmembrane</keyword>
<keyword evidence="5" id="KW-0863">Zinc-finger</keyword>
<name>A0A485KZZ9_9STRA</name>
<evidence type="ECO:0000313" key="11">
    <source>
        <dbReference type="EMBL" id="KAF0695292.1"/>
    </source>
</evidence>
<evidence type="ECO:0000256" key="6">
    <source>
        <dbReference type="ARBA" id="ARBA00022786"/>
    </source>
</evidence>
<evidence type="ECO:0000256" key="8">
    <source>
        <dbReference type="ARBA" id="ARBA00022989"/>
    </source>
</evidence>
<dbReference type="InterPro" id="IPR013083">
    <property type="entry name" value="Znf_RING/FYVE/PHD"/>
</dbReference>
<evidence type="ECO:0000256" key="4">
    <source>
        <dbReference type="ARBA" id="ARBA00022723"/>
    </source>
</evidence>
<dbReference type="Proteomes" id="UP000332933">
    <property type="component" value="Unassembled WGS sequence"/>
</dbReference>
<dbReference type="SUPFAM" id="SSF57850">
    <property type="entry name" value="RING/U-box"/>
    <property type="match status" value="1"/>
</dbReference>
<protein>
    <submittedName>
        <fullName evidence="12">Aste57867_13888 protein</fullName>
    </submittedName>
</protein>
<dbReference type="Gene3D" id="3.40.1740.10">
    <property type="entry name" value="VC0467-like"/>
    <property type="match status" value="1"/>
</dbReference>
<accession>A0A485KZZ9</accession>
<evidence type="ECO:0000256" key="1">
    <source>
        <dbReference type="ARBA" id="ARBA00004141"/>
    </source>
</evidence>
<dbReference type="InterPro" id="IPR011016">
    <property type="entry name" value="Znf_RING-CH"/>
</dbReference>
<sequence length="445" mass="49085">MGEDEHDDSAPLCRYCFGDESDGPLISPCNCSGGQKHVHLECLRRWQRMVLVSQPTHPAFYTDDKRHHICNVCLAQYTCPPPTRTELMESFTGPEIAALIDEGRLIAASPGFSDMLAADRNETDSRLRRRGSDSYDYWFHGVYLITSVKESGDVELPLATPDKLAAIRRQLTHDNQPGDEFGIDVQDMRYVLVPRGSLDGVAPGDMAAALDALQAPATLAAVARATQHLRSQFKIDGDLVVQHYAGGPCDQHAVAACVVRGGTGRGWTVLTDLEEALALAYRRRQQAHGNLSAGVGIRLCGLQSRPELNEQLGLALRFDDEAQRWEVRVGGSGEGIKVKPANMELLESEPVHVCVFWGEAQWSRAQLLGEIARGSWGLCRADIEDLLRPIPLRWDQLQQSGRLAFAPVTEMTEEYIRNATTEMQTLRANAVAAVEATRDDNPAFE</sequence>
<dbReference type="PROSITE" id="PS51292">
    <property type="entry name" value="ZF_RING_CH"/>
    <property type="match status" value="1"/>
</dbReference>
<dbReference type="Gene3D" id="3.30.40.10">
    <property type="entry name" value="Zinc/RING finger domain, C3HC4 (zinc finger)"/>
    <property type="match status" value="1"/>
</dbReference>
<keyword evidence="4" id="KW-0479">Metal-binding</keyword>
<evidence type="ECO:0000256" key="9">
    <source>
        <dbReference type="ARBA" id="ARBA00023136"/>
    </source>
</evidence>
<reference evidence="12 13" key="1">
    <citation type="submission" date="2019-03" db="EMBL/GenBank/DDBJ databases">
        <authorList>
            <person name="Gaulin E."/>
            <person name="Dumas B."/>
        </authorList>
    </citation>
    <scope>NUCLEOTIDE SEQUENCE [LARGE SCALE GENOMIC DNA]</scope>
    <source>
        <strain evidence="12">CBS 568.67</strain>
    </source>
</reference>
<dbReference type="GO" id="GO:0008270">
    <property type="term" value="F:zinc ion binding"/>
    <property type="evidence" value="ECO:0007669"/>
    <property type="project" value="UniProtKB-KW"/>
</dbReference>
<keyword evidence="9" id="KW-0472">Membrane</keyword>
<feature type="domain" description="RING-CH-type" evidence="10">
    <location>
        <begin position="5"/>
        <end position="80"/>
    </location>
</feature>
<evidence type="ECO:0000313" key="13">
    <source>
        <dbReference type="Proteomes" id="UP000332933"/>
    </source>
</evidence>
<dbReference type="GO" id="GO:0016020">
    <property type="term" value="C:membrane"/>
    <property type="evidence" value="ECO:0007669"/>
    <property type="project" value="UniProtKB-SubCell"/>
</dbReference>
<dbReference type="PANTHER" id="PTHR46065:SF3">
    <property type="entry name" value="FI20425P1"/>
    <property type="match status" value="1"/>
</dbReference>
<dbReference type="EMBL" id="CAADRA010005511">
    <property type="protein sequence ID" value="VFT90719.1"/>
    <property type="molecule type" value="Genomic_DNA"/>
</dbReference>
<evidence type="ECO:0000256" key="5">
    <source>
        <dbReference type="ARBA" id="ARBA00022771"/>
    </source>
</evidence>
<dbReference type="GO" id="GO:0004842">
    <property type="term" value="F:ubiquitin-protein transferase activity"/>
    <property type="evidence" value="ECO:0007669"/>
    <property type="project" value="TreeGrafter"/>
</dbReference>
<gene>
    <name evidence="12" type="primary">Aste57867_13888</name>
    <name evidence="11" type="ORF">As57867_013837</name>
    <name evidence="12" type="ORF">ASTE57867_13888</name>
</gene>
<dbReference type="OrthoDB" id="264354at2759"/>
<keyword evidence="8" id="KW-1133">Transmembrane helix</keyword>
<evidence type="ECO:0000256" key="3">
    <source>
        <dbReference type="ARBA" id="ARBA00022692"/>
    </source>
</evidence>
<dbReference type="GO" id="GO:0016567">
    <property type="term" value="P:protein ubiquitination"/>
    <property type="evidence" value="ECO:0007669"/>
    <property type="project" value="TreeGrafter"/>
</dbReference>
<keyword evidence="7" id="KW-0862">Zinc</keyword>
<dbReference type="SUPFAM" id="SSF143456">
    <property type="entry name" value="VC0467-like"/>
    <property type="match status" value="1"/>
</dbReference>
<organism evidence="12 13">
    <name type="scientific">Aphanomyces stellatus</name>
    <dbReference type="NCBI Taxonomy" id="120398"/>
    <lineage>
        <taxon>Eukaryota</taxon>
        <taxon>Sar</taxon>
        <taxon>Stramenopiles</taxon>
        <taxon>Oomycota</taxon>
        <taxon>Saprolegniomycetes</taxon>
        <taxon>Saprolegniales</taxon>
        <taxon>Verrucalvaceae</taxon>
        <taxon>Aphanomyces</taxon>
    </lineage>
</organism>
<proteinExistence type="predicted"/>
<dbReference type="AlphaFoldDB" id="A0A485KZZ9"/>
<evidence type="ECO:0000313" key="12">
    <source>
        <dbReference type="EMBL" id="VFT90719.1"/>
    </source>
</evidence>
<reference evidence="11" key="2">
    <citation type="submission" date="2019-06" db="EMBL/GenBank/DDBJ databases">
        <title>Genomics analysis of Aphanomyces spp. identifies a new class of oomycete effector associated with host adaptation.</title>
        <authorList>
            <person name="Gaulin E."/>
        </authorList>
    </citation>
    <scope>NUCLEOTIDE SEQUENCE</scope>
    <source>
        <strain evidence="11">CBS 578.67</strain>
    </source>
</reference>
<dbReference type="Pfam" id="PF12906">
    <property type="entry name" value="RINGv"/>
    <property type="match status" value="1"/>
</dbReference>
<dbReference type="CDD" id="cd16495">
    <property type="entry name" value="RING_CH-C4HC3_MARCH"/>
    <property type="match status" value="1"/>
</dbReference>
<dbReference type="SMART" id="SM00744">
    <property type="entry name" value="RINGv"/>
    <property type="match status" value="1"/>
</dbReference>